<dbReference type="AlphaFoldDB" id="A0A504YFW0"/>
<organism evidence="14 15">
    <name type="scientific">Fasciola gigantica</name>
    <name type="common">Giant liver fluke</name>
    <dbReference type="NCBI Taxonomy" id="46835"/>
    <lineage>
        <taxon>Eukaryota</taxon>
        <taxon>Metazoa</taxon>
        <taxon>Spiralia</taxon>
        <taxon>Lophotrochozoa</taxon>
        <taxon>Platyhelminthes</taxon>
        <taxon>Trematoda</taxon>
        <taxon>Digenea</taxon>
        <taxon>Plagiorchiida</taxon>
        <taxon>Echinostomata</taxon>
        <taxon>Echinostomatoidea</taxon>
        <taxon>Fasciolidae</taxon>
        <taxon>Fasciola</taxon>
    </lineage>
</organism>
<evidence type="ECO:0000256" key="11">
    <source>
        <dbReference type="ARBA" id="ARBA00023136"/>
    </source>
</evidence>
<feature type="region of interest" description="Disordered" evidence="12">
    <location>
        <begin position="187"/>
        <end position="208"/>
    </location>
</feature>
<dbReference type="InterPro" id="IPR003378">
    <property type="entry name" value="Fringe-like_glycosylTrfase"/>
</dbReference>
<keyword evidence="11" id="KW-0472">Membrane</keyword>
<feature type="domain" description="Fringe-like glycosyltransferase" evidence="13">
    <location>
        <begin position="8"/>
        <end position="109"/>
    </location>
</feature>
<dbReference type="STRING" id="46835.A0A504YFW0"/>
<evidence type="ECO:0000259" key="13">
    <source>
        <dbReference type="Pfam" id="PF02434"/>
    </source>
</evidence>
<evidence type="ECO:0000256" key="1">
    <source>
        <dbReference type="ARBA" id="ARBA00004606"/>
    </source>
</evidence>
<dbReference type="PANTHER" id="PTHR23033">
    <property type="entry name" value="BETA1,3-GALACTOSYLTRANSFERASE"/>
    <property type="match status" value="1"/>
</dbReference>
<proteinExistence type="inferred from homology"/>
<evidence type="ECO:0000256" key="4">
    <source>
        <dbReference type="ARBA" id="ARBA00012557"/>
    </source>
</evidence>
<evidence type="ECO:0000256" key="10">
    <source>
        <dbReference type="ARBA" id="ARBA00022989"/>
    </source>
</evidence>
<dbReference type="PANTHER" id="PTHR23033:SF14">
    <property type="entry name" value="GLYCOPROTEIN-N-ACETYLGALACTOSAMINE 3-BETA-GALACTOSYLTRANSFERASE 1-RELATED"/>
    <property type="match status" value="1"/>
</dbReference>
<dbReference type="Gene3D" id="3.90.550.50">
    <property type="match status" value="1"/>
</dbReference>
<sequence>MCPKLREKPHDFFLKADDDTYVIMENLEKLLANMNSSEPFLMGRHFRLPRNRLDYLSGGGGYVMSREALLRIVHGIKTKPACGGSSRGGAEDVNVGLCAKSVGVNVLESLDEFGLERFHPFDPRRMFSPETLKSIPWFYNFSYHKAVTGSKCCSIYSISFHYVSPVDMYVIDYFLYEMRVHGQRPREIESETNGVRVQVRQNKQHTRK</sequence>
<dbReference type="GO" id="GO:0016020">
    <property type="term" value="C:membrane"/>
    <property type="evidence" value="ECO:0007669"/>
    <property type="project" value="UniProtKB-SubCell"/>
</dbReference>
<comment type="caution">
    <text evidence="14">The sequence shown here is derived from an EMBL/GenBank/DDBJ whole genome shotgun (WGS) entry which is preliminary data.</text>
</comment>
<evidence type="ECO:0000256" key="9">
    <source>
        <dbReference type="ARBA" id="ARBA00022968"/>
    </source>
</evidence>
<dbReference type="Pfam" id="PF02434">
    <property type="entry name" value="Fringe"/>
    <property type="match status" value="1"/>
</dbReference>
<keyword evidence="8" id="KW-0547">Nucleotide-binding</keyword>
<evidence type="ECO:0000256" key="8">
    <source>
        <dbReference type="ARBA" id="ARBA00022741"/>
    </source>
</evidence>
<evidence type="ECO:0000256" key="3">
    <source>
        <dbReference type="ARBA" id="ARBA00006462"/>
    </source>
</evidence>
<evidence type="ECO:0000256" key="12">
    <source>
        <dbReference type="SAM" id="MobiDB-lite"/>
    </source>
</evidence>
<dbReference type="EC" id="2.4.1.122" evidence="4"/>
<dbReference type="GO" id="GO:0016263">
    <property type="term" value="F:glycoprotein-N-acetylgalactosamine 3-beta-galactosyltransferase activity"/>
    <property type="evidence" value="ECO:0007669"/>
    <property type="project" value="UniProtKB-EC"/>
</dbReference>
<comment type="similarity">
    <text evidence="3">Belongs to the glycosyltransferase 31 family. Beta3-Gal-T subfamily.</text>
</comment>
<dbReference type="OrthoDB" id="414175at2759"/>
<comment type="pathway">
    <text evidence="2">Protein modification; protein glycosylation.</text>
</comment>
<evidence type="ECO:0000256" key="7">
    <source>
        <dbReference type="ARBA" id="ARBA00022692"/>
    </source>
</evidence>
<dbReference type="UniPathway" id="UPA00378"/>
<evidence type="ECO:0000313" key="15">
    <source>
        <dbReference type="Proteomes" id="UP000316759"/>
    </source>
</evidence>
<evidence type="ECO:0000256" key="6">
    <source>
        <dbReference type="ARBA" id="ARBA00022679"/>
    </source>
</evidence>
<feature type="compositionally biased region" description="Polar residues" evidence="12">
    <location>
        <begin position="191"/>
        <end position="201"/>
    </location>
</feature>
<name>A0A504YFW0_FASGI</name>
<keyword evidence="15" id="KW-1185">Reference proteome</keyword>
<evidence type="ECO:0000256" key="2">
    <source>
        <dbReference type="ARBA" id="ARBA00004922"/>
    </source>
</evidence>
<dbReference type="Proteomes" id="UP000316759">
    <property type="component" value="Unassembled WGS sequence"/>
</dbReference>
<evidence type="ECO:0000313" key="14">
    <source>
        <dbReference type="EMBL" id="TPP59255.1"/>
    </source>
</evidence>
<keyword evidence="9" id="KW-0735">Signal-anchor</keyword>
<evidence type="ECO:0000256" key="5">
    <source>
        <dbReference type="ARBA" id="ARBA00022676"/>
    </source>
</evidence>
<protein>
    <recommendedName>
        <fullName evidence="4">N-acetylgalactosaminide beta-1,3-galactosyltransferase</fullName>
        <ecNumber evidence="4">2.4.1.122</ecNumber>
    </recommendedName>
</protein>
<dbReference type="EMBL" id="SUNJ01010952">
    <property type="protein sequence ID" value="TPP59255.1"/>
    <property type="molecule type" value="Genomic_DNA"/>
</dbReference>
<dbReference type="InterPro" id="IPR026050">
    <property type="entry name" value="C1GALT1/C1GALT1_chp1"/>
</dbReference>
<keyword evidence="6 14" id="KW-0808">Transferase</keyword>
<gene>
    <name evidence="14" type="ORF">FGIG_08722</name>
</gene>
<dbReference type="GO" id="GO:0000166">
    <property type="term" value="F:nucleotide binding"/>
    <property type="evidence" value="ECO:0007669"/>
    <property type="project" value="UniProtKB-KW"/>
</dbReference>
<reference evidence="14 15" key="1">
    <citation type="submission" date="2019-04" db="EMBL/GenBank/DDBJ databases">
        <title>Annotation for the trematode Fasciola gigantica.</title>
        <authorList>
            <person name="Choi Y.-J."/>
        </authorList>
    </citation>
    <scope>NUCLEOTIDE SEQUENCE [LARGE SCALE GENOMIC DNA]</scope>
    <source>
        <strain evidence="14">Uganda_cow_1</strain>
    </source>
</reference>
<keyword evidence="7" id="KW-0812">Transmembrane</keyword>
<comment type="subcellular location">
    <subcellularLocation>
        <location evidence="1">Membrane</location>
        <topology evidence="1">Single-pass type II membrane protein</topology>
    </subcellularLocation>
</comment>
<keyword evidence="10" id="KW-1133">Transmembrane helix</keyword>
<keyword evidence="5 14" id="KW-0328">Glycosyltransferase</keyword>
<accession>A0A504YFW0</accession>